<dbReference type="Pfam" id="PF24986">
    <property type="entry name" value="PRC_RimM"/>
    <property type="match status" value="1"/>
</dbReference>
<keyword evidence="2 5" id="KW-0690">Ribosome biogenesis</keyword>
<dbReference type="Proteomes" id="UP000034681">
    <property type="component" value="Unassembled WGS sequence"/>
</dbReference>
<dbReference type="Gene3D" id="2.40.30.60">
    <property type="entry name" value="RimM"/>
    <property type="match status" value="1"/>
</dbReference>
<dbReference type="HAMAP" id="MF_00014">
    <property type="entry name" value="Ribosome_mat_RimM"/>
    <property type="match status" value="1"/>
</dbReference>
<proteinExistence type="inferred from homology"/>
<evidence type="ECO:0000256" key="5">
    <source>
        <dbReference type="HAMAP-Rule" id="MF_00014"/>
    </source>
</evidence>
<dbReference type="GO" id="GO:0043022">
    <property type="term" value="F:ribosome binding"/>
    <property type="evidence" value="ECO:0007669"/>
    <property type="project" value="InterPro"/>
</dbReference>
<keyword evidence="4 5" id="KW-0143">Chaperone</keyword>
<accession>A0A0M2PZS9</accession>
<comment type="domain">
    <text evidence="5">The PRC barrel domain binds ribosomal protein uS19.</text>
</comment>
<dbReference type="EMBL" id="AJTX02000004">
    <property type="protein sequence ID" value="KKJ00573.1"/>
    <property type="molecule type" value="Genomic_DNA"/>
</dbReference>
<comment type="subcellular location">
    <subcellularLocation>
        <location evidence="5">Cytoplasm</location>
    </subcellularLocation>
</comment>
<dbReference type="InterPro" id="IPR036976">
    <property type="entry name" value="RimM_N_sf"/>
</dbReference>
<dbReference type="SUPFAM" id="SSF50447">
    <property type="entry name" value="Translation proteins"/>
    <property type="match status" value="1"/>
</dbReference>
<name>A0A0M2PZS9_PROHO</name>
<dbReference type="InterPro" id="IPR009000">
    <property type="entry name" value="Transl_B-barrel_sf"/>
</dbReference>
<keyword evidence="10" id="KW-1185">Reference proteome</keyword>
<dbReference type="NCBIfam" id="TIGR02273">
    <property type="entry name" value="16S_RimM"/>
    <property type="match status" value="1"/>
</dbReference>
<evidence type="ECO:0000313" key="10">
    <source>
        <dbReference type="Proteomes" id="UP000034681"/>
    </source>
</evidence>
<evidence type="ECO:0000256" key="1">
    <source>
        <dbReference type="ARBA" id="ARBA00022490"/>
    </source>
</evidence>
<comment type="subunit">
    <text evidence="5">Binds ribosomal protein uS19.</text>
</comment>
<dbReference type="GO" id="GO:0005840">
    <property type="term" value="C:ribosome"/>
    <property type="evidence" value="ECO:0007669"/>
    <property type="project" value="InterPro"/>
</dbReference>
<comment type="caution">
    <text evidence="9">The sequence shown here is derived from an EMBL/GenBank/DDBJ whole genome shotgun (WGS) entry which is preliminary data.</text>
</comment>
<comment type="function">
    <text evidence="5">An accessory protein needed during the final step in the assembly of 30S ribosomal subunit, possibly for assembly of the head region. Essential for efficient processing of 16S rRNA. May be needed both before and after RbfA during the maturation of 16S rRNA. It has affinity for free ribosomal 30S subunits but not for 70S ribosomes.</text>
</comment>
<feature type="domain" description="Ribosome maturation factor RimM PRC barrel" evidence="8">
    <location>
        <begin position="185"/>
        <end position="225"/>
    </location>
</feature>
<dbReference type="eggNOG" id="COG0806">
    <property type="taxonomic scope" value="Bacteria"/>
</dbReference>
<keyword evidence="1 5" id="KW-0963">Cytoplasm</keyword>
<evidence type="ECO:0000256" key="2">
    <source>
        <dbReference type="ARBA" id="ARBA00022517"/>
    </source>
</evidence>
<feature type="compositionally biased region" description="Basic residues" evidence="6">
    <location>
        <begin position="173"/>
        <end position="184"/>
    </location>
</feature>
<evidence type="ECO:0000259" key="8">
    <source>
        <dbReference type="Pfam" id="PF24986"/>
    </source>
</evidence>
<dbReference type="InterPro" id="IPR056792">
    <property type="entry name" value="PRC_RimM"/>
</dbReference>
<feature type="domain" description="RimM N-terminal" evidence="7">
    <location>
        <begin position="8"/>
        <end position="93"/>
    </location>
</feature>
<dbReference type="PANTHER" id="PTHR33692:SF1">
    <property type="entry name" value="RIBOSOME MATURATION FACTOR RIMM"/>
    <property type="match status" value="1"/>
</dbReference>
<dbReference type="AlphaFoldDB" id="A0A0M2PZS9"/>
<dbReference type="GO" id="GO:0042274">
    <property type="term" value="P:ribosomal small subunit biogenesis"/>
    <property type="evidence" value="ECO:0007669"/>
    <property type="project" value="UniProtKB-UniRule"/>
</dbReference>
<evidence type="ECO:0000313" key="9">
    <source>
        <dbReference type="EMBL" id="KKJ00573.1"/>
    </source>
</evidence>
<dbReference type="GO" id="GO:0005737">
    <property type="term" value="C:cytoplasm"/>
    <property type="evidence" value="ECO:0007669"/>
    <property type="project" value="UniProtKB-SubCell"/>
</dbReference>
<evidence type="ECO:0000256" key="3">
    <source>
        <dbReference type="ARBA" id="ARBA00022552"/>
    </source>
</evidence>
<dbReference type="InterPro" id="IPR011961">
    <property type="entry name" value="RimM"/>
</dbReference>
<dbReference type="PANTHER" id="PTHR33692">
    <property type="entry name" value="RIBOSOME MATURATION FACTOR RIMM"/>
    <property type="match status" value="1"/>
</dbReference>
<feature type="region of interest" description="Disordered" evidence="6">
    <location>
        <begin position="140"/>
        <end position="190"/>
    </location>
</feature>
<organism evidence="9 10">
    <name type="scientific">Prochlorothrix hollandica PCC 9006 = CALU 1027</name>
    <dbReference type="NCBI Taxonomy" id="317619"/>
    <lineage>
        <taxon>Bacteria</taxon>
        <taxon>Bacillati</taxon>
        <taxon>Cyanobacteriota</taxon>
        <taxon>Cyanophyceae</taxon>
        <taxon>Prochlorotrichales</taxon>
        <taxon>Prochlorotrichaceae</taxon>
        <taxon>Prochlorothrix</taxon>
    </lineage>
</organism>
<keyword evidence="3 5" id="KW-0698">rRNA processing</keyword>
<dbReference type="STRING" id="317619.GCA_000332315_00936"/>
<dbReference type="Pfam" id="PF01782">
    <property type="entry name" value="RimM"/>
    <property type="match status" value="1"/>
</dbReference>
<reference evidence="9" key="1">
    <citation type="submission" date="2012-04" db="EMBL/GenBank/DDBJ databases">
        <authorList>
            <person name="Borisov I.G."/>
            <person name="Ivanikova N.V."/>
            <person name="Pinevich A.V."/>
        </authorList>
    </citation>
    <scope>NUCLEOTIDE SEQUENCE</scope>
    <source>
        <strain evidence="9">CALU 1027</strain>
    </source>
</reference>
<comment type="similarity">
    <text evidence="5">Belongs to the RimM family.</text>
</comment>
<sequence>MNPEQWLVVGRIVAPQGLRGEVRIYPESEFPERFLEPGQRWILRPQGQQPESMELKQGRFLANKGLYVVEFAEIRHREAAEALRGAQMLVSVDDRPPLAPGEFHYLDLMGLTVVDQTTQEVIGTVVNLLTAGHDLLEVRRSPTFIPPGSPADDQEDQAADPPEPEPAPVPKPSGRRKAQKKAKAIAKAAAKPKVAPNLLIPFVESIVPVVDLANGRIEITPPPGLLGL</sequence>
<evidence type="ECO:0000256" key="6">
    <source>
        <dbReference type="SAM" id="MobiDB-lite"/>
    </source>
</evidence>
<dbReference type="InterPro" id="IPR002676">
    <property type="entry name" value="RimM_N"/>
</dbReference>
<dbReference type="GO" id="GO:0006364">
    <property type="term" value="P:rRNA processing"/>
    <property type="evidence" value="ECO:0007669"/>
    <property type="project" value="UniProtKB-UniRule"/>
</dbReference>
<protein>
    <recommendedName>
        <fullName evidence="5">Ribosome maturation factor RimM</fullName>
    </recommendedName>
</protein>
<evidence type="ECO:0000259" key="7">
    <source>
        <dbReference type="Pfam" id="PF01782"/>
    </source>
</evidence>
<evidence type="ECO:0000256" key="4">
    <source>
        <dbReference type="ARBA" id="ARBA00023186"/>
    </source>
</evidence>
<dbReference type="Gene3D" id="2.30.30.240">
    <property type="entry name" value="PRC-barrel domain"/>
    <property type="match status" value="1"/>
</dbReference>
<gene>
    <name evidence="5" type="primary">rimM</name>
    <name evidence="9" type="ORF">PROH_10825</name>
</gene>